<sequence length="1131" mass="123050">MKGLRRGKQWNHKYNTDLWSFFWQAHEDRTHHAACKKTKAHASLADRRSATVRPDFHVANQAADAVERRAADFLGLSEEEVLQVLSKDAEMKLIRARFACIQDLTLKFRPSLKLKKARKSVKVLPDFIALSDHRLVMAEVPCQFTAPWAAGYGRVAWTSGPRWDEGLREISGTLSALSESVEAITCAPWLQPPWFGGRASRVQRRAVVNVAAWARDAAYTMVGHAAGATKVIGGKRRLSQTTARRLLNPACFTSHQEFKLEVARAAWGERRRAVHRYLHLREANPGAAERFLSSFFQVRTRVEVRLSDPSTGAALTPSAMVEAVRQDLFARDRNDFEQDPGAEEAMARQVSLIRSAGALEGAPARAPPYTDDEVHAVLSAVKPGKRTIHGCYAALRAESPAGVRLTKALVNLARAAGVTAKIWSLRQITPLRKCGPTTVRALSALRPISIATEMASVQDALWIARNSGALEAYCGPCQQGGVGDALTLVIGLVVHAQLRHAQGLHTWWALADGKWAFDVASRHAMLVGVYNAGVRGPDWLILDDVLAQDHQCLSLHGLLSPVFMLSRGTAQGRRFSVHAFNTQLRGLADDIAKVLPEGCSTIVPPFARAALLDAEEVTPPAQCVEPPRGELQLDGVVQEVSLLAAAEESPWPQARRFLRGVLSALSSQADRVAVIERLGAYHVESPQFVDDITTPCPSEGAVRAVLSEEEWSACSRYARRVRARFNYDRGKTAVLPLLDAPPPLLAGAPVVRAKGLLGVLVDSGLTFLPLLHSTLARGRSLFDELLQTAECGGFSIPVAAAQVPPRIESVILYASPLLALAEGAEAALNRLQVEWGRKLLGCNDGPPVRHSVVVAQCGWPLRLGTKFLERALLARARLAVLPLDHPASRAWQASRCLHAPSWVTAVAALAGRLPSPPVQLDRHPACAGEQLEAARAHPARRRALLEWYRWQVVRPALLEYDRQAFRKAASCVLPALRRSFAELCPGPSLPDWNLLGWESSPNFWKHYRLWAVIRMTGCWPLAVLGQGGLPATLSRCGACGASNVAVDHPLVACQATVQHRALLARDGPPMQGAAPEFALQVLFSEGLPSRARAAHVSYVGAAVLQALVGPARLSVRRVGCEGRGNTGACLM</sequence>
<reference evidence="1" key="1">
    <citation type="submission" date="2023-10" db="EMBL/GenBank/DDBJ databases">
        <authorList>
            <person name="Chen Y."/>
            <person name="Shah S."/>
            <person name="Dougan E. K."/>
            <person name="Thang M."/>
            <person name="Chan C."/>
        </authorList>
    </citation>
    <scope>NUCLEOTIDE SEQUENCE [LARGE SCALE GENOMIC DNA]</scope>
</reference>
<evidence type="ECO:0000313" key="1">
    <source>
        <dbReference type="EMBL" id="CAK0793159.1"/>
    </source>
</evidence>
<keyword evidence="2" id="KW-1185">Reference proteome</keyword>
<proteinExistence type="predicted"/>
<dbReference type="EMBL" id="CAUYUJ010000908">
    <property type="protein sequence ID" value="CAK0793159.1"/>
    <property type="molecule type" value="Genomic_DNA"/>
</dbReference>
<organism evidence="1 2">
    <name type="scientific">Prorocentrum cordatum</name>
    <dbReference type="NCBI Taxonomy" id="2364126"/>
    <lineage>
        <taxon>Eukaryota</taxon>
        <taxon>Sar</taxon>
        <taxon>Alveolata</taxon>
        <taxon>Dinophyceae</taxon>
        <taxon>Prorocentrales</taxon>
        <taxon>Prorocentraceae</taxon>
        <taxon>Prorocentrum</taxon>
    </lineage>
</organism>
<gene>
    <name evidence="1" type="ORF">PCOR1329_LOCUS3547</name>
</gene>
<accession>A0ABN9PLQ5</accession>
<dbReference type="Proteomes" id="UP001189429">
    <property type="component" value="Unassembled WGS sequence"/>
</dbReference>
<comment type="caution">
    <text evidence="1">The sequence shown here is derived from an EMBL/GenBank/DDBJ whole genome shotgun (WGS) entry which is preliminary data.</text>
</comment>
<protein>
    <submittedName>
        <fullName evidence="1">Uncharacterized protein</fullName>
    </submittedName>
</protein>
<evidence type="ECO:0000313" key="2">
    <source>
        <dbReference type="Proteomes" id="UP001189429"/>
    </source>
</evidence>
<name>A0ABN9PLQ5_9DINO</name>